<comment type="caution">
    <text evidence="1">The sequence shown here is derived from an EMBL/GenBank/DDBJ whole genome shotgun (WGS) entry which is preliminary data.</text>
</comment>
<proteinExistence type="predicted"/>
<gene>
    <name evidence="1" type="ORF">S01H4_22027</name>
</gene>
<dbReference type="AlphaFoldDB" id="X1BT47"/>
<sequence length="99" mass="11662">MRDTLSIFLLAMVLLWCTCLTIQDINLREKIIALETDNATHGIMIRSNRNYNTGYRLQAVERNIATLQRDNYKEYKLTGRQKEALDKRFGLDLGDNRRR</sequence>
<evidence type="ECO:0000313" key="1">
    <source>
        <dbReference type="EMBL" id="GAG84317.1"/>
    </source>
</evidence>
<dbReference type="EMBL" id="BART01010042">
    <property type="protein sequence ID" value="GAG84317.1"/>
    <property type="molecule type" value="Genomic_DNA"/>
</dbReference>
<reference evidence="1" key="1">
    <citation type="journal article" date="2014" name="Front. Microbiol.">
        <title>High frequency of phylogenetically diverse reductive dehalogenase-homologous genes in deep subseafloor sedimentary metagenomes.</title>
        <authorList>
            <person name="Kawai M."/>
            <person name="Futagami T."/>
            <person name="Toyoda A."/>
            <person name="Takaki Y."/>
            <person name="Nishi S."/>
            <person name="Hori S."/>
            <person name="Arai W."/>
            <person name="Tsubouchi T."/>
            <person name="Morono Y."/>
            <person name="Uchiyama I."/>
            <person name="Ito T."/>
            <person name="Fujiyama A."/>
            <person name="Inagaki F."/>
            <person name="Takami H."/>
        </authorList>
    </citation>
    <scope>NUCLEOTIDE SEQUENCE</scope>
    <source>
        <strain evidence="1">Expedition CK06-06</strain>
    </source>
</reference>
<protein>
    <submittedName>
        <fullName evidence="1">Uncharacterized protein</fullName>
    </submittedName>
</protein>
<accession>X1BT47</accession>
<name>X1BT47_9ZZZZ</name>
<organism evidence="1">
    <name type="scientific">marine sediment metagenome</name>
    <dbReference type="NCBI Taxonomy" id="412755"/>
    <lineage>
        <taxon>unclassified sequences</taxon>
        <taxon>metagenomes</taxon>
        <taxon>ecological metagenomes</taxon>
    </lineage>
</organism>